<evidence type="ECO:0000256" key="3">
    <source>
        <dbReference type="ARBA" id="ARBA00010031"/>
    </source>
</evidence>
<dbReference type="Pfam" id="PF05730">
    <property type="entry name" value="CFEM"/>
    <property type="match status" value="1"/>
</dbReference>
<evidence type="ECO:0000256" key="8">
    <source>
        <dbReference type="ARBA" id="ARBA00023288"/>
    </source>
</evidence>
<protein>
    <recommendedName>
        <fullName evidence="10">CFEM domain-containing protein</fullName>
    </recommendedName>
</protein>
<dbReference type="InterPro" id="IPR008427">
    <property type="entry name" value="Extracellular_membr_CFEM_dom"/>
</dbReference>
<proteinExistence type="inferred from homology"/>
<evidence type="ECO:0000256" key="7">
    <source>
        <dbReference type="ARBA" id="ARBA00023157"/>
    </source>
</evidence>
<keyword evidence="5" id="KW-0336">GPI-anchor</keyword>
<gene>
    <name evidence="11" type="ORF">P8C59_009185</name>
</gene>
<evidence type="ECO:0000313" key="11">
    <source>
        <dbReference type="EMBL" id="KAK2075026.1"/>
    </source>
</evidence>
<feature type="signal peptide" evidence="9">
    <location>
        <begin position="1"/>
        <end position="17"/>
    </location>
</feature>
<evidence type="ECO:0000256" key="5">
    <source>
        <dbReference type="ARBA" id="ARBA00022622"/>
    </source>
</evidence>
<reference evidence="11" key="1">
    <citation type="journal article" date="2023" name="Mol. Plant Microbe Interact.">
        <title>Elucidating the Obligate Nature and Biological Capacity of an Invasive Fungal Corn Pathogen.</title>
        <authorList>
            <person name="MacCready J.S."/>
            <person name="Roggenkamp E.M."/>
            <person name="Gdanetz K."/>
            <person name="Chilvers M.I."/>
        </authorList>
    </citation>
    <scope>NUCLEOTIDE SEQUENCE</scope>
    <source>
        <strain evidence="11">PM02</strain>
    </source>
</reference>
<accession>A0AAD9ICN6</accession>
<organism evidence="11 12">
    <name type="scientific">Phyllachora maydis</name>
    <dbReference type="NCBI Taxonomy" id="1825666"/>
    <lineage>
        <taxon>Eukaryota</taxon>
        <taxon>Fungi</taxon>
        <taxon>Dikarya</taxon>
        <taxon>Ascomycota</taxon>
        <taxon>Pezizomycotina</taxon>
        <taxon>Sordariomycetes</taxon>
        <taxon>Sordariomycetidae</taxon>
        <taxon>Phyllachorales</taxon>
        <taxon>Phyllachoraceae</taxon>
        <taxon>Phyllachora</taxon>
    </lineage>
</organism>
<keyword evidence="8" id="KW-0449">Lipoprotein</keyword>
<comment type="subcellular location">
    <subcellularLocation>
        <location evidence="1">Membrane</location>
        <topology evidence="1">Lipid-anchor</topology>
        <topology evidence="1">GPI-anchor</topology>
    </subcellularLocation>
    <subcellularLocation>
        <location evidence="2">Secreted</location>
    </subcellularLocation>
</comment>
<comment type="caution">
    <text evidence="11">The sequence shown here is derived from an EMBL/GenBank/DDBJ whole genome shotgun (WGS) entry which is preliminary data.</text>
</comment>
<comment type="similarity">
    <text evidence="3">Belongs to the RBT5 family.</text>
</comment>
<evidence type="ECO:0000256" key="9">
    <source>
        <dbReference type="SAM" id="SignalP"/>
    </source>
</evidence>
<evidence type="ECO:0000313" key="12">
    <source>
        <dbReference type="Proteomes" id="UP001217918"/>
    </source>
</evidence>
<evidence type="ECO:0000256" key="4">
    <source>
        <dbReference type="ARBA" id="ARBA00022525"/>
    </source>
</evidence>
<evidence type="ECO:0000259" key="10">
    <source>
        <dbReference type="Pfam" id="PF05730"/>
    </source>
</evidence>
<dbReference type="GO" id="GO:0005576">
    <property type="term" value="C:extracellular region"/>
    <property type="evidence" value="ECO:0007669"/>
    <property type="project" value="UniProtKB-SubCell"/>
</dbReference>
<dbReference type="AlphaFoldDB" id="A0AAD9ICN6"/>
<evidence type="ECO:0000256" key="1">
    <source>
        <dbReference type="ARBA" id="ARBA00004589"/>
    </source>
</evidence>
<keyword evidence="6 9" id="KW-0732">Signal</keyword>
<evidence type="ECO:0000256" key="2">
    <source>
        <dbReference type="ARBA" id="ARBA00004613"/>
    </source>
</evidence>
<feature type="domain" description="CFEM" evidence="10">
    <location>
        <begin position="376"/>
        <end position="438"/>
    </location>
</feature>
<sequence>MRTSTISVLALAAGAHATGFGGSGAFSCPANTNNECSAQQKGGYDFASLAVGQFSMYEDFTFSGGKYGTWACTTTTTTTTTKRRQKTQTQTQKRTAGKSIGATCHADKATSPSFGCGARGSAVDAFSLAAVQVQPEFDCELEFHYAMADGSACRTRSPCSSSPGGTVVPNAQCGGAKNLTIVYPPQPGKPKPTCSVQVHTMSFDCGAASTTARPPTTSHAATLLLSSSSSSTSRATIMSASSPALGSTSTTPFFANTTTKMARTTPPPSGTTTVITTSFQTTSTIYTTSIQTITACASTVTNCPARSSPVTTVLLVPLTTTVCPVTATRTVVVNSATTHVIGTTSAIAAAVTSPPNPGTTTTIITTTTSPPPTVPVPDVVPTCLNTFMYRVGCLSNADSACYCPSAAFLADVFDCIWAHTPSDQAVADAVAYLQGLCAPHAAANPAIVTAATVTAYIAASVTAPAAAAVTTVVVQATRGIPGPSSAVVVVATALTVPKVAFSTSAGTPVVVPAAPATSGTAAQTDGGAAAGFTFALGPPTTTPGLGLGGVAGGTGAAGWPTASGVVTVNGAQRVGMGARRGGWVVVGVVVAVVVVW</sequence>
<keyword evidence="5" id="KW-0325">Glycoprotein</keyword>
<dbReference type="Proteomes" id="UP001217918">
    <property type="component" value="Unassembled WGS sequence"/>
</dbReference>
<dbReference type="EMBL" id="JAQQPM010000009">
    <property type="protein sequence ID" value="KAK2075026.1"/>
    <property type="molecule type" value="Genomic_DNA"/>
</dbReference>
<feature type="chain" id="PRO_5042033453" description="CFEM domain-containing protein" evidence="9">
    <location>
        <begin position="18"/>
        <end position="596"/>
    </location>
</feature>
<keyword evidence="4" id="KW-0964">Secreted</keyword>
<keyword evidence="12" id="KW-1185">Reference proteome</keyword>
<keyword evidence="5" id="KW-0472">Membrane</keyword>
<name>A0AAD9ICN6_9PEZI</name>
<dbReference type="GO" id="GO:0098552">
    <property type="term" value="C:side of membrane"/>
    <property type="evidence" value="ECO:0007669"/>
    <property type="project" value="UniProtKB-KW"/>
</dbReference>
<evidence type="ECO:0000256" key="6">
    <source>
        <dbReference type="ARBA" id="ARBA00022729"/>
    </source>
</evidence>
<dbReference type="PROSITE" id="PS51257">
    <property type="entry name" value="PROKAR_LIPOPROTEIN"/>
    <property type="match status" value="1"/>
</dbReference>
<keyword evidence="7" id="KW-1015">Disulfide bond</keyword>